<dbReference type="SUPFAM" id="SSF53300">
    <property type="entry name" value="vWA-like"/>
    <property type="match status" value="1"/>
</dbReference>
<protein>
    <submittedName>
        <fullName evidence="1">Uncharacterized protein</fullName>
    </submittedName>
</protein>
<keyword evidence="2" id="KW-1185">Reference proteome</keyword>
<dbReference type="AlphaFoldDB" id="A0A8S4QAV9"/>
<gene>
    <name evidence="1" type="ORF">OFUS_LOCUS24881</name>
</gene>
<evidence type="ECO:0000313" key="2">
    <source>
        <dbReference type="Proteomes" id="UP000749559"/>
    </source>
</evidence>
<name>A0A8S4QAV9_OWEFU</name>
<dbReference type="Proteomes" id="UP000749559">
    <property type="component" value="Unassembled WGS sequence"/>
</dbReference>
<dbReference type="InterPro" id="IPR036465">
    <property type="entry name" value="vWFA_dom_sf"/>
</dbReference>
<organism evidence="1 2">
    <name type="scientific">Owenia fusiformis</name>
    <name type="common">Polychaete worm</name>
    <dbReference type="NCBI Taxonomy" id="6347"/>
    <lineage>
        <taxon>Eukaryota</taxon>
        <taxon>Metazoa</taxon>
        <taxon>Spiralia</taxon>
        <taxon>Lophotrochozoa</taxon>
        <taxon>Annelida</taxon>
        <taxon>Polychaeta</taxon>
        <taxon>Sedentaria</taxon>
        <taxon>Canalipalpata</taxon>
        <taxon>Sabellida</taxon>
        <taxon>Oweniida</taxon>
        <taxon>Oweniidae</taxon>
        <taxon>Owenia</taxon>
    </lineage>
</organism>
<reference evidence="1" key="1">
    <citation type="submission" date="2022-03" db="EMBL/GenBank/DDBJ databases">
        <authorList>
            <person name="Martin C."/>
        </authorList>
    </citation>
    <scope>NUCLEOTIDE SEQUENCE</scope>
</reference>
<dbReference type="Gene3D" id="3.40.50.410">
    <property type="entry name" value="von Willebrand factor, type A domain"/>
    <property type="match status" value="1"/>
</dbReference>
<feature type="non-terminal residue" evidence="1">
    <location>
        <position position="1"/>
    </location>
</feature>
<proteinExistence type="predicted"/>
<comment type="caution">
    <text evidence="1">The sequence shown here is derived from an EMBL/GenBank/DDBJ whole genome shotgun (WGS) entry which is preliminary data.</text>
</comment>
<accession>A0A8S4QAV9</accession>
<evidence type="ECO:0000313" key="1">
    <source>
        <dbReference type="EMBL" id="CAH1801058.1"/>
    </source>
</evidence>
<dbReference type="EMBL" id="CAIIXF020000012">
    <property type="protein sequence ID" value="CAH1801058.1"/>
    <property type="molecule type" value="Genomic_DNA"/>
</dbReference>
<sequence length="209" mass="22980">ATKAQSVHPCVDQPGACLAGAPQGRMGIIEPIGGDLLDSDPSNDPPAGCDAEIIWVMSDLCPIDIERKLDAVDLVRDITQNVDFTSALSAMDRFWNCYFSLDDATIELNNRFDFGSYQYFYSSKEPFPDVLVVVTDDVQLQGSSNLTGLGVIAYAVGFPPGVYDKYNEAQLLEWAGVAGTSDVFVVSDLQQMNDIIWRLGEMAWLDLFY</sequence>